<feature type="transmembrane region" description="Helical" evidence="1">
    <location>
        <begin position="44"/>
        <end position="65"/>
    </location>
</feature>
<reference evidence="3" key="1">
    <citation type="submission" date="2020-05" db="EMBL/GenBank/DDBJ databases">
        <authorList>
            <person name="Chiriac C."/>
            <person name="Salcher M."/>
            <person name="Ghai R."/>
            <person name="Kavagutti S V."/>
        </authorList>
    </citation>
    <scope>NUCLEOTIDE SEQUENCE</scope>
</reference>
<protein>
    <submittedName>
        <fullName evidence="3">Unannotated protein</fullName>
    </submittedName>
</protein>
<name>A0A6J6FGS8_9ZZZZ</name>
<evidence type="ECO:0000259" key="2">
    <source>
        <dbReference type="Pfam" id="PF07331"/>
    </source>
</evidence>
<keyword evidence="1" id="KW-0812">Transmembrane</keyword>
<dbReference type="Pfam" id="PF07331">
    <property type="entry name" value="TctB"/>
    <property type="match status" value="1"/>
</dbReference>
<feature type="domain" description="DUF1468" evidence="2">
    <location>
        <begin position="14"/>
        <end position="155"/>
    </location>
</feature>
<evidence type="ECO:0000256" key="1">
    <source>
        <dbReference type="SAM" id="Phobius"/>
    </source>
</evidence>
<dbReference type="InterPro" id="IPR009936">
    <property type="entry name" value="DUF1468"/>
</dbReference>
<dbReference type="EMBL" id="CAEZTX010000125">
    <property type="protein sequence ID" value="CAB4587617.1"/>
    <property type="molecule type" value="Genomic_DNA"/>
</dbReference>
<keyword evidence="1" id="KW-1133">Transmembrane helix</keyword>
<feature type="transmembrane region" description="Helical" evidence="1">
    <location>
        <begin position="132"/>
        <end position="150"/>
    </location>
</feature>
<dbReference type="AlphaFoldDB" id="A0A6J6FGS8"/>
<keyword evidence="1" id="KW-0472">Membrane</keyword>
<evidence type="ECO:0000313" key="3">
    <source>
        <dbReference type="EMBL" id="CAB4587617.1"/>
    </source>
</evidence>
<feature type="transmembrane region" description="Helical" evidence="1">
    <location>
        <begin position="86"/>
        <end position="103"/>
    </location>
</feature>
<organism evidence="3">
    <name type="scientific">freshwater metagenome</name>
    <dbReference type="NCBI Taxonomy" id="449393"/>
    <lineage>
        <taxon>unclassified sequences</taxon>
        <taxon>metagenomes</taxon>
        <taxon>ecological metagenomes</taxon>
    </lineage>
</organism>
<proteinExistence type="predicted"/>
<sequence>MKLPQGGKSELTFVSSLFLLGLIVFWDTYTVELPAFNLTISPKVFPYAVATLLMTLSAILFFNVLRGDTAVPEGHIEGEPIAKSDYKAFGLVLSSLLAFLLLIERAGFIVAASITFFGITVAFGNKRHGRSAIFGTLFITLVYLAFTRFLNVQLPAGIFKGLL</sequence>
<gene>
    <name evidence="3" type="ORF">UFOPK1755_00921</name>
</gene>
<feature type="transmembrane region" description="Helical" evidence="1">
    <location>
        <begin position="12"/>
        <end position="29"/>
    </location>
</feature>
<feature type="transmembrane region" description="Helical" evidence="1">
    <location>
        <begin position="109"/>
        <end position="125"/>
    </location>
</feature>
<accession>A0A6J6FGS8</accession>